<gene>
    <name evidence="2" type="ORF">CARN2_3992</name>
</gene>
<keyword evidence="1" id="KW-1133">Transmembrane helix</keyword>
<proteinExistence type="predicted"/>
<dbReference type="AlphaFoldDB" id="E6PUA4"/>
<comment type="caution">
    <text evidence="2">The sequence shown here is derived from an EMBL/GenBank/DDBJ whole genome shotgun (WGS) entry which is preliminary data.</text>
</comment>
<protein>
    <submittedName>
        <fullName evidence="2">Uncharacterized protein</fullName>
    </submittedName>
</protein>
<keyword evidence="1" id="KW-0472">Membrane</keyword>
<reference evidence="2" key="1">
    <citation type="submission" date="2009-10" db="EMBL/GenBank/DDBJ databases">
        <title>Diversity of trophic interactions inside an arsenic-rich microbial ecosystem.</title>
        <authorList>
            <person name="Bertin P.N."/>
            <person name="Heinrich-Salmeron A."/>
            <person name="Pelletier E."/>
            <person name="Goulhen-Chollet F."/>
            <person name="Arsene-Ploetze F."/>
            <person name="Gallien S."/>
            <person name="Calteau A."/>
            <person name="Vallenet D."/>
            <person name="Casiot C."/>
            <person name="Chane-Woon-Ming B."/>
            <person name="Giloteaux L."/>
            <person name="Barakat M."/>
            <person name="Bonnefoy V."/>
            <person name="Bruneel O."/>
            <person name="Chandler M."/>
            <person name="Cleiss J."/>
            <person name="Duran R."/>
            <person name="Elbaz-Poulichet F."/>
            <person name="Fonknechten N."/>
            <person name="Lauga B."/>
            <person name="Mornico D."/>
            <person name="Ortet P."/>
            <person name="Schaeffer C."/>
            <person name="Siguier P."/>
            <person name="Alexander Thil Smith A."/>
            <person name="Van Dorsselaer A."/>
            <person name="Weissenbach J."/>
            <person name="Medigue C."/>
            <person name="Le Paslier D."/>
        </authorList>
    </citation>
    <scope>NUCLEOTIDE SEQUENCE</scope>
</reference>
<dbReference type="EMBL" id="CABM01000055">
    <property type="protein sequence ID" value="CBH98511.1"/>
    <property type="molecule type" value="Genomic_DNA"/>
</dbReference>
<evidence type="ECO:0000313" key="2">
    <source>
        <dbReference type="EMBL" id="CBH98511.1"/>
    </source>
</evidence>
<keyword evidence="1" id="KW-0812">Transmembrane</keyword>
<feature type="transmembrane region" description="Helical" evidence="1">
    <location>
        <begin position="35"/>
        <end position="52"/>
    </location>
</feature>
<sequence length="53" mass="5709">MKKVFQLIFGDARNVASVMLAVALAWMVAQWMPSASGWVLVAALIAAAFWQAA</sequence>
<name>E6PUA4_9ZZZZ</name>
<accession>E6PUA4</accession>
<evidence type="ECO:0000256" key="1">
    <source>
        <dbReference type="SAM" id="Phobius"/>
    </source>
</evidence>
<organism evidence="2">
    <name type="scientific">mine drainage metagenome</name>
    <dbReference type="NCBI Taxonomy" id="410659"/>
    <lineage>
        <taxon>unclassified sequences</taxon>
        <taxon>metagenomes</taxon>
        <taxon>ecological metagenomes</taxon>
    </lineage>
</organism>